<evidence type="ECO:0000256" key="1">
    <source>
        <dbReference type="PROSITE-ProRule" id="PRU00110"/>
    </source>
</evidence>
<gene>
    <name evidence="3" type="ORF">ABWT76_005723</name>
</gene>
<dbReference type="PROSITE" id="PS50894">
    <property type="entry name" value="HPT"/>
    <property type="match status" value="1"/>
</dbReference>
<sequence length="88" mass="10048">MLGAFISNTEMYLEQAIAAFASNDMETLALRTHQIKGSSSTVGVRFMPEIAAKVQKYAQQNKPQEIPQLLQQLKELLARVKHWQRNNF</sequence>
<dbReference type="AlphaFoldDB" id="A0AAU8JFP8"/>
<dbReference type="RefSeq" id="WP_255353194.1">
    <property type="nucleotide sequence ID" value="NZ_CP159837.1"/>
</dbReference>
<feature type="modified residue" description="Phosphohistidine" evidence="1">
    <location>
        <position position="33"/>
    </location>
</feature>
<accession>A0AAU8JFP8</accession>
<name>A0AAU8JFP8_9CYAN</name>
<proteinExistence type="predicted"/>
<protein>
    <submittedName>
        <fullName evidence="3">Hpt domain-containing protein</fullName>
    </submittedName>
</protein>
<evidence type="ECO:0000313" key="3">
    <source>
        <dbReference type="EMBL" id="XCM36930.1"/>
    </source>
</evidence>
<dbReference type="InterPro" id="IPR008207">
    <property type="entry name" value="Sig_transdc_His_kin_Hpt_dom"/>
</dbReference>
<dbReference type="EMBL" id="CP159837">
    <property type="protein sequence ID" value="XCM36930.1"/>
    <property type="molecule type" value="Genomic_DNA"/>
</dbReference>
<keyword evidence="1" id="KW-0597">Phosphoprotein</keyword>
<dbReference type="InterPro" id="IPR036641">
    <property type="entry name" value="HPT_dom_sf"/>
</dbReference>
<dbReference type="Pfam" id="PF01627">
    <property type="entry name" value="Hpt"/>
    <property type="match status" value="1"/>
</dbReference>
<dbReference type="SUPFAM" id="SSF47226">
    <property type="entry name" value="Histidine-containing phosphotransfer domain, HPT domain"/>
    <property type="match status" value="1"/>
</dbReference>
<dbReference type="Gene3D" id="1.20.120.160">
    <property type="entry name" value="HPT domain"/>
    <property type="match status" value="1"/>
</dbReference>
<evidence type="ECO:0000259" key="2">
    <source>
        <dbReference type="PROSITE" id="PS50894"/>
    </source>
</evidence>
<organism evidence="3">
    <name type="scientific">Planktothricoides raciborskii GIHE-MW2</name>
    <dbReference type="NCBI Taxonomy" id="2792601"/>
    <lineage>
        <taxon>Bacteria</taxon>
        <taxon>Bacillati</taxon>
        <taxon>Cyanobacteriota</taxon>
        <taxon>Cyanophyceae</taxon>
        <taxon>Oscillatoriophycideae</taxon>
        <taxon>Oscillatoriales</taxon>
        <taxon>Oscillatoriaceae</taxon>
        <taxon>Planktothricoides</taxon>
    </lineage>
</organism>
<dbReference type="GO" id="GO:0000160">
    <property type="term" value="P:phosphorelay signal transduction system"/>
    <property type="evidence" value="ECO:0007669"/>
    <property type="project" value="InterPro"/>
</dbReference>
<reference evidence="3" key="1">
    <citation type="submission" date="2024-07" db="EMBL/GenBank/DDBJ databases">
        <authorList>
            <person name="Kim Y.J."/>
            <person name="Jeong J.Y."/>
        </authorList>
    </citation>
    <scope>NUCLEOTIDE SEQUENCE</scope>
    <source>
        <strain evidence="3">GIHE-MW2</strain>
    </source>
</reference>
<feature type="domain" description="HPt" evidence="2">
    <location>
        <begin position="1"/>
        <end position="87"/>
    </location>
</feature>